<evidence type="ECO:0000256" key="1">
    <source>
        <dbReference type="ARBA" id="ARBA00004651"/>
    </source>
</evidence>
<dbReference type="SUPFAM" id="SSF103473">
    <property type="entry name" value="MFS general substrate transporter"/>
    <property type="match status" value="1"/>
</dbReference>
<feature type="transmembrane region" description="Helical" evidence="6">
    <location>
        <begin position="343"/>
        <end position="365"/>
    </location>
</feature>
<dbReference type="GO" id="GO:0005886">
    <property type="term" value="C:plasma membrane"/>
    <property type="evidence" value="ECO:0007669"/>
    <property type="project" value="UniProtKB-SubCell"/>
</dbReference>
<feature type="transmembrane region" description="Helical" evidence="6">
    <location>
        <begin position="82"/>
        <end position="103"/>
    </location>
</feature>
<evidence type="ECO:0000256" key="4">
    <source>
        <dbReference type="ARBA" id="ARBA00023136"/>
    </source>
</evidence>
<evidence type="ECO:0000256" key="6">
    <source>
        <dbReference type="SAM" id="Phobius"/>
    </source>
</evidence>
<name>A0A5B8UD89_9ACTN</name>
<feature type="compositionally biased region" description="Basic residues" evidence="5">
    <location>
        <begin position="484"/>
        <end position="493"/>
    </location>
</feature>
<evidence type="ECO:0000313" key="9">
    <source>
        <dbReference type="Proteomes" id="UP000321805"/>
    </source>
</evidence>
<feature type="transmembrane region" description="Helical" evidence="6">
    <location>
        <begin position="150"/>
        <end position="170"/>
    </location>
</feature>
<dbReference type="PANTHER" id="PTHR42718:SF39">
    <property type="entry name" value="ACTINORHODIN TRANSPORTER-RELATED"/>
    <property type="match status" value="1"/>
</dbReference>
<feature type="transmembrane region" description="Helical" evidence="6">
    <location>
        <begin position="377"/>
        <end position="399"/>
    </location>
</feature>
<comment type="subcellular location">
    <subcellularLocation>
        <location evidence="1">Cell membrane</location>
        <topology evidence="1">Multi-pass membrane protein</topology>
    </subcellularLocation>
</comment>
<organism evidence="8 9">
    <name type="scientific">Baekduia soli</name>
    <dbReference type="NCBI Taxonomy" id="496014"/>
    <lineage>
        <taxon>Bacteria</taxon>
        <taxon>Bacillati</taxon>
        <taxon>Actinomycetota</taxon>
        <taxon>Thermoleophilia</taxon>
        <taxon>Solirubrobacterales</taxon>
        <taxon>Baekduiaceae</taxon>
        <taxon>Baekduia</taxon>
    </lineage>
</organism>
<dbReference type="OrthoDB" id="783189at2"/>
<dbReference type="Gene3D" id="1.20.1720.10">
    <property type="entry name" value="Multidrug resistance protein D"/>
    <property type="match status" value="1"/>
</dbReference>
<keyword evidence="2 6" id="KW-0812">Transmembrane</keyword>
<feature type="transmembrane region" description="Helical" evidence="6">
    <location>
        <begin position="287"/>
        <end position="305"/>
    </location>
</feature>
<dbReference type="EMBL" id="CP042430">
    <property type="protein sequence ID" value="QEC50651.1"/>
    <property type="molecule type" value="Genomic_DNA"/>
</dbReference>
<accession>A0A5B8UD89</accession>
<dbReference type="InterPro" id="IPR011701">
    <property type="entry name" value="MFS"/>
</dbReference>
<dbReference type="InterPro" id="IPR020846">
    <property type="entry name" value="MFS_dom"/>
</dbReference>
<reference evidence="8 9" key="1">
    <citation type="journal article" date="2018" name="J. Microbiol.">
        <title>Baekduia soli gen. nov., sp. nov., a novel bacterium isolated from the soil of Baekdu Mountain and proposal of a novel family name, Baekduiaceae fam. nov.</title>
        <authorList>
            <person name="An D.S."/>
            <person name="Siddiqi M.Z."/>
            <person name="Kim K.H."/>
            <person name="Yu H.S."/>
            <person name="Im W.T."/>
        </authorList>
    </citation>
    <scope>NUCLEOTIDE SEQUENCE [LARGE SCALE GENOMIC DNA]</scope>
    <source>
        <strain evidence="8 9">BR7-21</strain>
    </source>
</reference>
<dbReference type="PROSITE" id="PS50850">
    <property type="entry name" value="MFS"/>
    <property type="match status" value="1"/>
</dbReference>
<feature type="transmembrane region" description="Helical" evidence="6">
    <location>
        <begin position="207"/>
        <end position="226"/>
    </location>
</feature>
<dbReference type="Gene3D" id="1.20.1250.20">
    <property type="entry name" value="MFS general substrate transporter like domains"/>
    <property type="match status" value="1"/>
</dbReference>
<dbReference type="PRINTS" id="PR01036">
    <property type="entry name" value="TCRTETB"/>
</dbReference>
<dbReference type="Proteomes" id="UP000321805">
    <property type="component" value="Chromosome"/>
</dbReference>
<proteinExistence type="predicted"/>
<feature type="transmembrane region" description="Helical" evidence="6">
    <location>
        <begin position="115"/>
        <end position="138"/>
    </location>
</feature>
<dbReference type="Pfam" id="PF07690">
    <property type="entry name" value="MFS_1"/>
    <property type="match status" value="1"/>
</dbReference>
<feature type="transmembrane region" description="Helical" evidence="6">
    <location>
        <begin position="57"/>
        <end position="76"/>
    </location>
</feature>
<feature type="region of interest" description="Disordered" evidence="5">
    <location>
        <begin position="441"/>
        <end position="493"/>
    </location>
</feature>
<dbReference type="PANTHER" id="PTHR42718">
    <property type="entry name" value="MAJOR FACILITATOR SUPERFAMILY MULTIDRUG TRANSPORTER MFSC"/>
    <property type="match status" value="1"/>
</dbReference>
<dbReference type="GO" id="GO:0022857">
    <property type="term" value="F:transmembrane transporter activity"/>
    <property type="evidence" value="ECO:0007669"/>
    <property type="project" value="InterPro"/>
</dbReference>
<gene>
    <name evidence="8" type="ORF">FSW04_04820</name>
</gene>
<keyword evidence="9" id="KW-1185">Reference proteome</keyword>
<evidence type="ECO:0000259" key="7">
    <source>
        <dbReference type="PROSITE" id="PS50850"/>
    </source>
</evidence>
<feature type="transmembrane region" description="Helical" evidence="6">
    <location>
        <begin position="26"/>
        <end position="45"/>
    </location>
</feature>
<keyword evidence="4 6" id="KW-0472">Membrane</keyword>
<keyword evidence="3 6" id="KW-1133">Transmembrane helix</keyword>
<feature type="transmembrane region" description="Helical" evidence="6">
    <location>
        <begin position="419"/>
        <end position="439"/>
    </location>
</feature>
<dbReference type="InterPro" id="IPR036259">
    <property type="entry name" value="MFS_trans_sf"/>
</dbReference>
<feature type="transmembrane region" description="Helical" evidence="6">
    <location>
        <begin position="182"/>
        <end position="201"/>
    </location>
</feature>
<protein>
    <submittedName>
        <fullName evidence="8">MFS transporter</fullName>
    </submittedName>
</protein>
<dbReference type="CDD" id="cd17321">
    <property type="entry name" value="MFS_MMR_MDR_like"/>
    <property type="match status" value="1"/>
</dbReference>
<feature type="domain" description="Major facilitator superfamily (MFS) profile" evidence="7">
    <location>
        <begin position="1"/>
        <end position="442"/>
    </location>
</feature>
<evidence type="ECO:0000256" key="5">
    <source>
        <dbReference type="SAM" id="MobiDB-lite"/>
    </source>
</evidence>
<feature type="transmembrane region" description="Helical" evidence="6">
    <location>
        <begin position="312"/>
        <end position="331"/>
    </location>
</feature>
<evidence type="ECO:0000313" key="8">
    <source>
        <dbReference type="EMBL" id="QEC50651.1"/>
    </source>
</evidence>
<evidence type="ECO:0000256" key="2">
    <source>
        <dbReference type="ARBA" id="ARBA00022692"/>
    </source>
</evidence>
<sequence length="493" mass="49648">MASLDTAIVNVAGPAIQADTGASGSALQLIVSGYALAYAALLVTGARLGNDHGHRRLFLAGLAAFTATSLLAGLAWSTPVLIAARVGQGVGAAAMGPQVMTVVQLQYAGAARLRAMALLATVVAGGVVAGQVLGGALVDADLLGASWRPVFLVNVPAGIALLAAGPRLLPRTRLPSREGLDVAGVLLLTDLIVLVMVPLVFGHQTGWAWWTWACLGAAVPTALALGRHLRRTAHPVVDLALLRGGPFPIGLAVTTAQMVAYGGFLLTFTLHLQQGLGDSPLRAGLTFAPYAAGFAVTSLVVPSLPAAPARRLAPAGMLAAAAGYAGLGLLAGRGPWHEAPSLALLALAGAGFGAGYSQVITRSIAEVPAAHAHEASGVVNTTNMLGFALGVATPGSLFLSQAGGGGRPGGAHSATAFEAVALGCAALMVAAVALTRLLARAEGQADRRRPRRRGPRTTTRVAASAATTRAPRAGRATPSSVRAKGTRGRPTTR</sequence>
<evidence type="ECO:0000256" key="3">
    <source>
        <dbReference type="ARBA" id="ARBA00022989"/>
    </source>
</evidence>
<dbReference type="KEGG" id="bsol:FSW04_04820"/>
<feature type="transmembrane region" description="Helical" evidence="6">
    <location>
        <begin position="247"/>
        <end position="267"/>
    </location>
</feature>
<dbReference type="AlphaFoldDB" id="A0A5B8UD89"/>
<feature type="compositionally biased region" description="Low complexity" evidence="5">
    <location>
        <begin position="456"/>
        <end position="480"/>
    </location>
</feature>